<keyword evidence="4" id="KW-0732">Signal</keyword>
<dbReference type="Pfam" id="PF23598">
    <property type="entry name" value="LRR_14"/>
    <property type="match status" value="1"/>
</dbReference>
<dbReference type="Pfam" id="PF13855">
    <property type="entry name" value="LRR_8"/>
    <property type="match status" value="2"/>
</dbReference>
<dbReference type="InterPro" id="IPR055414">
    <property type="entry name" value="LRR_R13L4/SHOC2-like"/>
</dbReference>
<proteinExistence type="predicted"/>
<keyword evidence="6" id="KW-1133">Transmembrane helix</keyword>
<evidence type="ECO:0000256" key="1">
    <source>
        <dbReference type="ARBA" id="ARBA00004167"/>
    </source>
</evidence>
<dbReference type="FunFam" id="3.80.10.10:FF:000383">
    <property type="entry name" value="Leucine-rich repeat receptor protein kinase EMS1"/>
    <property type="match status" value="1"/>
</dbReference>
<dbReference type="FunFam" id="3.80.10.10:FF:000095">
    <property type="entry name" value="LRR receptor-like serine/threonine-protein kinase GSO1"/>
    <property type="match status" value="1"/>
</dbReference>
<dbReference type="Pfam" id="PF00560">
    <property type="entry name" value="LRR_1"/>
    <property type="match status" value="4"/>
</dbReference>
<feature type="domain" description="Disease resistance R13L4/SHOC-2-like LRR" evidence="8">
    <location>
        <begin position="211"/>
        <end position="475"/>
    </location>
</feature>
<evidence type="ECO:0000256" key="2">
    <source>
        <dbReference type="ARBA" id="ARBA00022614"/>
    </source>
</evidence>
<dbReference type="AlphaFoldDB" id="A0A9Q0GCX4"/>
<dbReference type="OrthoDB" id="837432at2759"/>
<evidence type="ECO:0000313" key="9">
    <source>
        <dbReference type="EMBL" id="KAJ4846740.1"/>
    </source>
</evidence>
<evidence type="ECO:0000256" key="6">
    <source>
        <dbReference type="ARBA" id="ARBA00022989"/>
    </source>
</evidence>
<evidence type="ECO:0000259" key="8">
    <source>
        <dbReference type="Pfam" id="PF23598"/>
    </source>
</evidence>
<dbReference type="Gene3D" id="3.80.10.10">
    <property type="entry name" value="Ribonuclease Inhibitor"/>
    <property type="match status" value="5"/>
</dbReference>
<dbReference type="SUPFAM" id="SSF52047">
    <property type="entry name" value="RNI-like"/>
    <property type="match status" value="2"/>
</dbReference>
<reference evidence="9" key="1">
    <citation type="submission" date="2022-02" db="EMBL/GenBank/DDBJ databases">
        <authorList>
            <person name="Henning P.M."/>
            <person name="McCubbin A.G."/>
            <person name="Shore J.S."/>
        </authorList>
    </citation>
    <scope>NUCLEOTIDE SEQUENCE</scope>
    <source>
        <strain evidence="9">F60SS</strain>
        <tissue evidence="9">Leaves</tissue>
    </source>
</reference>
<reference evidence="9" key="2">
    <citation type="journal article" date="2023" name="Plants (Basel)">
        <title>Annotation of the Turnera subulata (Passifloraceae) Draft Genome Reveals the S-Locus Evolved after the Divergence of Turneroideae from Passifloroideae in a Stepwise Manner.</title>
        <authorList>
            <person name="Henning P.M."/>
            <person name="Roalson E.H."/>
            <person name="Mir W."/>
            <person name="McCubbin A.G."/>
            <person name="Shore J.S."/>
        </authorList>
    </citation>
    <scope>NUCLEOTIDE SEQUENCE</scope>
    <source>
        <strain evidence="9">F60SS</strain>
    </source>
</reference>
<evidence type="ECO:0000256" key="5">
    <source>
        <dbReference type="ARBA" id="ARBA00022737"/>
    </source>
</evidence>
<accession>A0A9Q0GCX4</accession>
<dbReference type="GO" id="GO:0016020">
    <property type="term" value="C:membrane"/>
    <property type="evidence" value="ECO:0007669"/>
    <property type="project" value="UniProtKB-SubCell"/>
</dbReference>
<protein>
    <recommendedName>
        <fullName evidence="8">Disease resistance R13L4/SHOC-2-like LRR domain-containing protein</fullName>
    </recommendedName>
</protein>
<dbReference type="SMART" id="SM00369">
    <property type="entry name" value="LRR_TYP"/>
    <property type="match status" value="9"/>
</dbReference>
<feature type="non-terminal residue" evidence="9">
    <location>
        <position position="1"/>
    </location>
</feature>
<dbReference type="PROSITE" id="PS51450">
    <property type="entry name" value="LRR"/>
    <property type="match status" value="1"/>
</dbReference>
<comment type="caution">
    <text evidence="9">The sequence shown here is derived from an EMBL/GenBank/DDBJ whole genome shotgun (WGS) entry which is preliminary data.</text>
</comment>
<dbReference type="PANTHER" id="PTHR48060:SF21">
    <property type="entry name" value="L DOMAIN-LIKE PROTEIN"/>
    <property type="match status" value="1"/>
</dbReference>
<dbReference type="InterPro" id="IPR001611">
    <property type="entry name" value="Leu-rich_rpt"/>
</dbReference>
<keyword evidence="2" id="KW-0433">Leucine-rich repeat</keyword>
<feature type="non-terminal residue" evidence="9">
    <location>
        <position position="806"/>
    </location>
</feature>
<dbReference type="EMBL" id="JAKUCV010001348">
    <property type="protein sequence ID" value="KAJ4846740.1"/>
    <property type="molecule type" value="Genomic_DNA"/>
</dbReference>
<evidence type="ECO:0000256" key="3">
    <source>
        <dbReference type="ARBA" id="ARBA00022692"/>
    </source>
</evidence>
<evidence type="ECO:0000256" key="4">
    <source>
        <dbReference type="ARBA" id="ARBA00022729"/>
    </source>
</evidence>
<keyword evidence="5" id="KW-0677">Repeat</keyword>
<dbReference type="PANTHER" id="PTHR48060">
    <property type="entry name" value="DNA DAMAGE-REPAIR/TOLERATION PROTEIN DRT100"/>
    <property type="match status" value="1"/>
</dbReference>
<dbReference type="Proteomes" id="UP001141552">
    <property type="component" value="Unassembled WGS sequence"/>
</dbReference>
<dbReference type="InterPro" id="IPR053211">
    <property type="entry name" value="DNA_repair-toleration"/>
</dbReference>
<organism evidence="9 10">
    <name type="scientific">Turnera subulata</name>
    <dbReference type="NCBI Taxonomy" id="218843"/>
    <lineage>
        <taxon>Eukaryota</taxon>
        <taxon>Viridiplantae</taxon>
        <taxon>Streptophyta</taxon>
        <taxon>Embryophyta</taxon>
        <taxon>Tracheophyta</taxon>
        <taxon>Spermatophyta</taxon>
        <taxon>Magnoliopsida</taxon>
        <taxon>eudicotyledons</taxon>
        <taxon>Gunneridae</taxon>
        <taxon>Pentapetalae</taxon>
        <taxon>rosids</taxon>
        <taxon>fabids</taxon>
        <taxon>Malpighiales</taxon>
        <taxon>Passifloraceae</taxon>
        <taxon>Turnera</taxon>
    </lineage>
</organism>
<sequence length="806" mass="90646">CSSFSPNFTKVCNAKDSFILLHLKNEYPVGKPAVHEEECRRTAYPKTETWKQGTDCCLWDGVDCDELTGNVIGLDLSCSGLRGTILPNSSLFHLLHLQKLNLAYNYFSHSPFPSEFGLLANLMELNLSRCPFLGQVPPELSHLSKLVSLDITHSSHLKFDNIGFQRLGQNLTALKILHLHMVDMPLVAPLVLHNLSSSLRSPRLQNCRMKGKLHSDFSQFPSLEILDLSINPFLEGNFPDFNRSSPLRLLSLRYANFSGELPDSIGNLKCLEYLDLSLNHFSGSIPTSLGNLGQLKLLQLASNKFTGHIFDDFGNLSRLSKLTLHSNSLSGQLPFSLFNLPQLSHLSLLFNQLVGPLPQNVSGLSKLQYLGLGFNKLEGKIPCWLFRLPSLRTLHLSYNRLFGTIEQCQQPNSKLMEVYLQNNEIQGPLPGSIFELVNFTVLNLSFNKLGGTVDWNMLGKLKNLEKLDLSRNSELSFRNAKKASFVLPKLRSLLLSSCNMHEFPKFSGAFESLRYLDLSNNRIHGWISEEDSQGLQSLHHLNLSGNFLTGIEQHPWRNIYTLDLSYNLMEGQLLSPPPHVTVFIISRNKISGRIPSSFCNPSHLSILDISYNYLSGMVPQCLVNSSISLKVLDLRDNDLQGGIPKASSMELVYLDLDGNQLEGPIPESLRSCRNLEVLDLGNNKLKGTFPHWLEALPELRVLVLGSNRLHGTIGRPQTASPFPMLQILDLAHNEFTGFLPSEYLQKMESFLQVDKGDVKPRYLGEMNYYQAFLVKIKGVETKHKTQKKYNIKATPPFSLTIFSRTK</sequence>
<evidence type="ECO:0000313" key="10">
    <source>
        <dbReference type="Proteomes" id="UP001141552"/>
    </source>
</evidence>
<dbReference type="InterPro" id="IPR003591">
    <property type="entry name" value="Leu-rich_rpt_typical-subtyp"/>
</dbReference>
<keyword evidence="10" id="KW-1185">Reference proteome</keyword>
<name>A0A9Q0GCX4_9ROSI</name>
<evidence type="ECO:0000256" key="7">
    <source>
        <dbReference type="ARBA" id="ARBA00023136"/>
    </source>
</evidence>
<gene>
    <name evidence="9" type="ORF">Tsubulata_010223</name>
</gene>
<dbReference type="InterPro" id="IPR032675">
    <property type="entry name" value="LRR_dom_sf"/>
</dbReference>
<comment type="subcellular location">
    <subcellularLocation>
        <location evidence="1">Membrane</location>
        <topology evidence="1">Single-pass membrane protein</topology>
    </subcellularLocation>
</comment>
<keyword evidence="3" id="KW-0812">Transmembrane</keyword>
<keyword evidence="7" id="KW-0472">Membrane</keyword>